<keyword evidence="1" id="KW-0646">Protease inhibitor</keyword>
<keyword evidence="4" id="KW-0732">Signal</keyword>
<dbReference type="InterPro" id="IPR042185">
    <property type="entry name" value="Serpin_sf_2"/>
</dbReference>
<dbReference type="InterPro" id="IPR023796">
    <property type="entry name" value="Serpin_dom"/>
</dbReference>
<dbReference type="EMBL" id="GBRD01008872">
    <property type="protein sequence ID" value="JAG56949.1"/>
    <property type="molecule type" value="Transcribed_RNA"/>
</dbReference>
<dbReference type="AlphaFoldDB" id="A0A0K8SUF6"/>
<evidence type="ECO:0000259" key="5">
    <source>
        <dbReference type="SMART" id="SM00093"/>
    </source>
</evidence>
<dbReference type="Gene3D" id="3.30.497.10">
    <property type="entry name" value="Antithrombin, subunit I, domain 2"/>
    <property type="match status" value="2"/>
</dbReference>
<keyword evidence="2" id="KW-0722">Serine protease inhibitor</keyword>
<feature type="domain" description="Serpin" evidence="5">
    <location>
        <begin position="445"/>
        <end position="801"/>
    </location>
</feature>
<comment type="similarity">
    <text evidence="3">Belongs to the serpin family.</text>
</comment>
<feature type="chain" id="PRO_5015042106" description="Serpin domain-containing protein" evidence="4">
    <location>
        <begin position="20"/>
        <end position="852"/>
    </location>
</feature>
<feature type="signal peptide" evidence="4">
    <location>
        <begin position="1"/>
        <end position="19"/>
    </location>
</feature>
<dbReference type="InterPro" id="IPR000215">
    <property type="entry name" value="Serpin_fam"/>
</dbReference>
<dbReference type="GO" id="GO:0004867">
    <property type="term" value="F:serine-type endopeptidase inhibitor activity"/>
    <property type="evidence" value="ECO:0007669"/>
    <property type="project" value="UniProtKB-KW"/>
</dbReference>
<evidence type="ECO:0000256" key="1">
    <source>
        <dbReference type="ARBA" id="ARBA00022690"/>
    </source>
</evidence>
<dbReference type="SUPFAM" id="SSF56574">
    <property type="entry name" value="Serpins"/>
    <property type="match status" value="2"/>
</dbReference>
<feature type="domain" description="Serpin" evidence="5">
    <location>
        <begin position="38"/>
        <end position="397"/>
    </location>
</feature>
<dbReference type="InterPro" id="IPR023795">
    <property type="entry name" value="Serpin_CS"/>
</dbReference>
<dbReference type="GO" id="GO:0005615">
    <property type="term" value="C:extracellular space"/>
    <property type="evidence" value="ECO:0007669"/>
    <property type="project" value="InterPro"/>
</dbReference>
<dbReference type="InterPro" id="IPR042178">
    <property type="entry name" value="Serpin_sf_1"/>
</dbReference>
<dbReference type="PANTHER" id="PTHR11461:SF357">
    <property type="entry name" value="SERINE PROTEASE INHIBITOR 27A"/>
    <property type="match status" value="1"/>
</dbReference>
<accession>A0A0K8SUF6</accession>
<dbReference type="Pfam" id="PF00079">
    <property type="entry name" value="Serpin"/>
    <property type="match status" value="2"/>
</dbReference>
<dbReference type="PROSITE" id="PS00284">
    <property type="entry name" value="SERPIN"/>
    <property type="match status" value="1"/>
</dbReference>
<evidence type="ECO:0000256" key="2">
    <source>
        <dbReference type="ARBA" id="ARBA00022900"/>
    </source>
</evidence>
<dbReference type="SMART" id="SM00093">
    <property type="entry name" value="SERPIN"/>
    <property type="match status" value="2"/>
</dbReference>
<protein>
    <recommendedName>
        <fullName evidence="5">Serpin domain-containing protein</fullName>
    </recommendedName>
</protein>
<proteinExistence type="inferred from homology"/>
<sequence>MRSWVFGVHISLLALGVLGKPQPKMLQEHPERFSDFDMKLTKLVAANEKSNVVLSPISVKLVLAMLYEGSRGNTAKELQKILDIKDSKAISANRLSIILQSLQASNKGYDIAVGTRLFIDDEAKPAPAFEQRIKNLYNGSIETIDFQKTSEAVSTINAWTKTVTRGHIKNILSEIDSKENTVLLLVNALYFKGLWENQFPLNQTKDDTFFVDGVSPIKVPFMNAVHNLDYVESGDLKSSVVRLPYQGGKFAMYIMLPFEKNGLLSLVKEMTAEKVRKAVSEMQPISVQIKLPRFDFEFSASLAPVLRELGLNDMFSPNADLSGIAKSDKDLVVSNVIQKTALEVNEQGTVAAVATSVDLTSKFGEHIVDFEATHPFILYIEDETTNTVVFVARVSNPEGSGKPILSASAAAPSPPASHTVLSAPSGVVSQKNDQLDQETFSYLDIELMKEFQGGDQNNWVMSPASIKTALSLVYEGANGETAEELGMAMRLPENSVLARGQLLAFQRSLQTPSNLTSVRSASRVLVRKGMQVKEPYRMTVGKDYGGDVVTADFDHPDEVVKEVNAWCNDITKGAIPQIISSGSLTADSSLIIVNAIYFHAKWKTQFESTTKGCFITGKDECTMTDMMRVRGTFRKALVPTLNSYVIELPYEDSRYSLVIVLPTRRNGIRQVVKDLAHNPLGPILERLPFNYLILHVPKFTAEYSQSLKKVLIDLGVNTMFSDASDLSGMFGGPAHTKVTDVIHKAKIDVTEDGTTASAGTAVFAETLSQSSAIPFKVDHPFLFFIHDAAAGSLFGGQYSKPKDGQPIQMMNGQTLMYDGQRIRPYGPMSQPYPYGREKRNRTQPQATIFVDY</sequence>
<evidence type="ECO:0000256" key="4">
    <source>
        <dbReference type="SAM" id="SignalP"/>
    </source>
</evidence>
<dbReference type="PANTHER" id="PTHR11461">
    <property type="entry name" value="SERINE PROTEASE INHIBITOR, SERPIN"/>
    <property type="match status" value="1"/>
</dbReference>
<evidence type="ECO:0000256" key="3">
    <source>
        <dbReference type="RuleBase" id="RU000411"/>
    </source>
</evidence>
<dbReference type="EMBL" id="GBRD01008875">
    <property type="protein sequence ID" value="JAG56946.1"/>
    <property type="molecule type" value="Transcribed_RNA"/>
</dbReference>
<name>A0A0K8SUF6_LYGHE</name>
<dbReference type="Gene3D" id="2.30.39.10">
    <property type="entry name" value="Alpha-1-antitrypsin, domain 1"/>
    <property type="match status" value="2"/>
</dbReference>
<organism evidence="6">
    <name type="scientific">Lygus hesperus</name>
    <name type="common">Western plant bug</name>
    <dbReference type="NCBI Taxonomy" id="30085"/>
    <lineage>
        <taxon>Eukaryota</taxon>
        <taxon>Metazoa</taxon>
        <taxon>Ecdysozoa</taxon>
        <taxon>Arthropoda</taxon>
        <taxon>Hexapoda</taxon>
        <taxon>Insecta</taxon>
        <taxon>Pterygota</taxon>
        <taxon>Neoptera</taxon>
        <taxon>Paraneoptera</taxon>
        <taxon>Hemiptera</taxon>
        <taxon>Heteroptera</taxon>
        <taxon>Panheteroptera</taxon>
        <taxon>Cimicomorpha</taxon>
        <taxon>Miridae</taxon>
        <taxon>Mirini</taxon>
        <taxon>Lygus</taxon>
    </lineage>
</organism>
<reference evidence="6" key="1">
    <citation type="submission" date="2014-09" db="EMBL/GenBank/DDBJ databases">
        <authorList>
            <person name="Magalhaes I.L.F."/>
            <person name="Oliveira U."/>
            <person name="Santos F.R."/>
            <person name="Vidigal T.H.D.A."/>
            <person name="Brescovit A.D."/>
            <person name="Santos A.J."/>
        </authorList>
    </citation>
    <scope>NUCLEOTIDE SEQUENCE</scope>
</reference>
<evidence type="ECO:0000313" key="6">
    <source>
        <dbReference type="EMBL" id="JAG56948.1"/>
    </source>
</evidence>
<dbReference type="InterPro" id="IPR036186">
    <property type="entry name" value="Serpin_sf"/>
</dbReference>
<dbReference type="EMBL" id="GBRD01008873">
    <property type="protein sequence ID" value="JAG56948.1"/>
    <property type="molecule type" value="Transcribed_RNA"/>
</dbReference>